<dbReference type="InterPro" id="IPR057678">
    <property type="entry name" value="DUF7918"/>
</dbReference>
<gene>
    <name evidence="2" type="ORF">Ae201684_003281</name>
</gene>
<dbReference type="AlphaFoldDB" id="A0A6G0XMS6"/>
<dbReference type="Pfam" id="PF25534">
    <property type="entry name" value="DUF7918"/>
    <property type="match status" value="1"/>
</dbReference>
<name>A0A6G0XMS6_9STRA</name>
<dbReference type="VEuPathDB" id="FungiDB:AeMF1_012623"/>
<accession>A0A6G0XMS6</accession>
<evidence type="ECO:0000313" key="2">
    <source>
        <dbReference type="EMBL" id="KAF0741601.1"/>
    </source>
</evidence>
<sequence length="379" mass="42377">MRFADFDVRIVIERDGWPVPAPEYKIVLAPDGLSASAYIEALIGVDYWIECSYTGTAKLTEEYARLILYFVDGRQMGQRAITDSRHGSFPKRCEVVEHHGDRVTRTPFKFCTPAFSNQGEDSEDVLSSVGRIDVEVYEGRFLHEFMGLNYERQTLLGEVRNDMKLGSFLSAATSVGSTKFATEASTNESCVCEKGQLLFTFKFMYRTRGNNAMLGQLDCSCADVLQFEGIIPRIKEAASSGQSLAPSEQPGALAEPFDEINIKLEGVKSGVVEVDPDIPVAPERNEQPRARLTNKRARTVQSTVVDLTISDDEDNAPVQFVERACTEMRRMRSVLGGLYYPALDLISQDSTARLFLAMDDEDREGWVLWKLKDLKSVSV</sequence>
<evidence type="ECO:0000313" key="3">
    <source>
        <dbReference type="Proteomes" id="UP000481153"/>
    </source>
</evidence>
<keyword evidence="3" id="KW-1185">Reference proteome</keyword>
<evidence type="ECO:0000259" key="1">
    <source>
        <dbReference type="Pfam" id="PF25534"/>
    </source>
</evidence>
<dbReference type="Proteomes" id="UP000481153">
    <property type="component" value="Unassembled WGS sequence"/>
</dbReference>
<organism evidence="2 3">
    <name type="scientific">Aphanomyces euteiches</name>
    <dbReference type="NCBI Taxonomy" id="100861"/>
    <lineage>
        <taxon>Eukaryota</taxon>
        <taxon>Sar</taxon>
        <taxon>Stramenopiles</taxon>
        <taxon>Oomycota</taxon>
        <taxon>Saprolegniomycetes</taxon>
        <taxon>Saprolegniales</taxon>
        <taxon>Verrucalvaceae</taxon>
        <taxon>Aphanomyces</taxon>
    </lineage>
</organism>
<protein>
    <recommendedName>
        <fullName evidence="1">DUF7918 domain-containing protein</fullName>
    </recommendedName>
</protein>
<dbReference type="EMBL" id="VJMJ01000036">
    <property type="protein sequence ID" value="KAF0741601.1"/>
    <property type="molecule type" value="Genomic_DNA"/>
</dbReference>
<reference evidence="2 3" key="1">
    <citation type="submission" date="2019-07" db="EMBL/GenBank/DDBJ databases">
        <title>Genomics analysis of Aphanomyces spp. identifies a new class of oomycete effector associated with host adaptation.</title>
        <authorList>
            <person name="Gaulin E."/>
        </authorList>
    </citation>
    <scope>NUCLEOTIDE SEQUENCE [LARGE SCALE GENOMIC DNA]</scope>
    <source>
        <strain evidence="2 3">ATCC 201684</strain>
    </source>
</reference>
<feature type="domain" description="DUF7918" evidence="1">
    <location>
        <begin position="21"/>
        <end position="210"/>
    </location>
</feature>
<comment type="caution">
    <text evidence="2">The sequence shown here is derived from an EMBL/GenBank/DDBJ whole genome shotgun (WGS) entry which is preliminary data.</text>
</comment>
<proteinExistence type="predicted"/>